<dbReference type="OrthoDB" id="1287559at2759"/>
<feature type="compositionally biased region" description="Basic residues" evidence="8">
    <location>
        <begin position="694"/>
        <end position="705"/>
    </location>
</feature>
<evidence type="ECO:0000259" key="11">
    <source>
        <dbReference type="Pfam" id="PF11861"/>
    </source>
</evidence>
<dbReference type="Gene3D" id="3.40.50.150">
    <property type="entry name" value="Vaccinia Virus protein VP39"/>
    <property type="match status" value="1"/>
</dbReference>
<dbReference type="GO" id="GO:0008650">
    <property type="term" value="F:rRNA (uridine-2'-O-)-methyltransferase activity"/>
    <property type="evidence" value="ECO:0007669"/>
    <property type="project" value="TreeGrafter"/>
</dbReference>
<keyword evidence="4" id="KW-0489">Methyltransferase</keyword>
<dbReference type="InterPro" id="IPR029063">
    <property type="entry name" value="SAM-dependent_MTases_sf"/>
</dbReference>
<comment type="caution">
    <text evidence="12">The sequence shown here is derived from an EMBL/GenBank/DDBJ whole genome shotgun (WGS) entry which is preliminary data.</text>
</comment>
<feature type="domain" description="Ribosomal RNA methyltransferase FtsJ" evidence="9">
    <location>
        <begin position="7"/>
        <end position="182"/>
    </location>
</feature>
<dbReference type="InterPro" id="IPR024576">
    <property type="entry name" value="rRNA_MeTfrase_Spb1_DUF3381"/>
</dbReference>
<dbReference type="PANTHER" id="PTHR10920">
    <property type="entry name" value="RIBOSOMAL RNA METHYLTRANSFERASE"/>
    <property type="match status" value="1"/>
</dbReference>
<accession>A0A1R2B738</accession>
<evidence type="ECO:0000256" key="7">
    <source>
        <dbReference type="ARBA" id="ARBA00023242"/>
    </source>
</evidence>
<dbReference type="InterPro" id="IPR015507">
    <property type="entry name" value="rRNA-MeTfrase_E"/>
</dbReference>
<dbReference type="Pfam" id="PF07780">
    <property type="entry name" value="Spb1_C"/>
    <property type="match status" value="1"/>
</dbReference>
<evidence type="ECO:0000256" key="2">
    <source>
        <dbReference type="ARBA" id="ARBA00022517"/>
    </source>
</evidence>
<dbReference type="InterPro" id="IPR012920">
    <property type="entry name" value="rRNA_MeTfrase_SPB1-like_C"/>
</dbReference>
<dbReference type="GO" id="GO:0030687">
    <property type="term" value="C:preribosome, large subunit precursor"/>
    <property type="evidence" value="ECO:0007669"/>
    <property type="project" value="TreeGrafter"/>
</dbReference>
<dbReference type="GO" id="GO:0000463">
    <property type="term" value="P:maturation of LSU-rRNA from tricistronic rRNA transcript (SSU-rRNA, 5.8S rRNA, LSU-rRNA)"/>
    <property type="evidence" value="ECO:0007669"/>
    <property type="project" value="TreeGrafter"/>
</dbReference>
<evidence type="ECO:0000259" key="9">
    <source>
        <dbReference type="Pfam" id="PF01728"/>
    </source>
</evidence>
<evidence type="ECO:0000313" key="12">
    <source>
        <dbReference type="EMBL" id="OMJ72589.1"/>
    </source>
</evidence>
<dbReference type="GO" id="GO:0016435">
    <property type="term" value="F:rRNA (guanine) methyltransferase activity"/>
    <property type="evidence" value="ECO:0007669"/>
    <property type="project" value="TreeGrafter"/>
</dbReference>
<protein>
    <recommendedName>
        <fullName evidence="14">rRNA methyltransferase</fullName>
    </recommendedName>
</protein>
<evidence type="ECO:0000256" key="1">
    <source>
        <dbReference type="ARBA" id="ARBA00004604"/>
    </source>
</evidence>
<dbReference type="EMBL" id="MPUH01000888">
    <property type="protein sequence ID" value="OMJ72589.1"/>
    <property type="molecule type" value="Genomic_DNA"/>
</dbReference>
<keyword evidence="3" id="KW-0698">rRNA processing</keyword>
<evidence type="ECO:0000256" key="6">
    <source>
        <dbReference type="ARBA" id="ARBA00022691"/>
    </source>
</evidence>
<sequence>MAKDQGYRSRAAFKLIQLNGKFDILSTAHVLIDLCAAPGGWLQVAVNNMPVGSLILGVDLAPIKPIKGVTTFVGDITTKQCYARIKSELKHLKADVVIHDGAPNVGVSWEQDAYSQNELVLSSLKLATQFLRKDGVFVTKVFRSVDYNSLLWVFGKLFENVQATKPVASRTASAEIFVYCSKYLAPKSIDPKLLDPKYVFMESDDIIAKHNVNSVKQIIPGKRVHIDHSKGLGQFRKGTLAEFIECGNPYQFLADNNEIDCTDEFSIKYAERVLMNDAIKEHFKDIKLLGLAELKMLIKYRAKILNVLEKEEKDKEKESGSKIVKEIDSDEELDDLVTAAERKVKRKTKKQQKLDKKIAKGQTKLENVYEGQELFTTQDPELGKDLEEVEYTDPEDQNDDLYYEDNESLEFDDEEKIDFMEKALNDYEEDQELQEKLKKKRKINEDGDEVVLEQMLEESMKKEEASRWYQREEFNELEKFDEELEGQGAKKVKKEKKRKMSKKQMKEGDKDKTKDDFLIVPQEYPEENDEEALAETIALGTAMLRKKRRREILESSYNRYNFEDPDKLPEWFVKDQKKHYTPSLPVTREEMREARRQVEEYNKRPSKKVMEAIARRKRRLSKRLDNLKPKAEAIANQTDISESIKLQQLQKLYKKEIHTSKPEKRYVYSRSFHKDRKTLRKGGRNTRFVDKRLKKDKRAKKLKKR</sequence>
<dbReference type="PANTHER" id="PTHR10920:SF13">
    <property type="entry name" value="PRE-RRNA 2'-O-RIBOSE RNA METHYLTRANSFERASE FTSJ3"/>
    <property type="match status" value="1"/>
</dbReference>
<feature type="region of interest" description="Disordered" evidence="8">
    <location>
        <begin position="677"/>
        <end position="705"/>
    </location>
</feature>
<evidence type="ECO:0000256" key="5">
    <source>
        <dbReference type="ARBA" id="ARBA00022679"/>
    </source>
</evidence>
<evidence type="ECO:0000256" key="3">
    <source>
        <dbReference type="ARBA" id="ARBA00022552"/>
    </source>
</evidence>
<comment type="subcellular location">
    <subcellularLocation>
        <location evidence="1">Nucleus</location>
        <location evidence="1">Nucleolus</location>
    </subcellularLocation>
</comment>
<dbReference type="SUPFAM" id="SSF53335">
    <property type="entry name" value="S-adenosyl-L-methionine-dependent methyltransferases"/>
    <property type="match status" value="1"/>
</dbReference>
<feature type="region of interest" description="Disordered" evidence="8">
    <location>
        <begin position="485"/>
        <end position="517"/>
    </location>
</feature>
<feature type="domain" description="DUF3381" evidence="11">
    <location>
        <begin position="234"/>
        <end position="357"/>
    </location>
</feature>
<dbReference type="FunFam" id="3.40.50.150:FF:000004">
    <property type="entry name" value="AdoMet-dependent rRNA methyltransferase SPB1"/>
    <property type="match status" value="1"/>
</dbReference>
<keyword evidence="7" id="KW-0539">Nucleus</keyword>
<dbReference type="AlphaFoldDB" id="A0A1R2B738"/>
<feature type="compositionally biased region" description="Basic and acidic residues" evidence="8">
    <location>
        <begin position="504"/>
        <end position="517"/>
    </location>
</feature>
<name>A0A1R2B738_9CILI</name>
<keyword evidence="2" id="KW-0690">Ribosome biogenesis</keyword>
<feature type="domain" description="Ribosomal RNA methyltransferase SPB1-like C-terminal" evidence="10">
    <location>
        <begin position="490"/>
        <end position="704"/>
    </location>
</feature>
<dbReference type="HAMAP" id="MF_01547">
    <property type="entry name" value="RNA_methyltr_E"/>
    <property type="match status" value="1"/>
</dbReference>
<organism evidence="12 13">
    <name type="scientific">Stentor coeruleus</name>
    <dbReference type="NCBI Taxonomy" id="5963"/>
    <lineage>
        <taxon>Eukaryota</taxon>
        <taxon>Sar</taxon>
        <taxon>Alveolata</taxon>
        <taxon>Ciliophora</taxon>
        <taxon>Postciliodesmatophora</taxon>
        <taxon>Heterotrichea</taxon>
        <taxon>Heterotrichida</taxon>
        <taxon>Stentoridae</taxon>
        <taxon>Stentor</taxon>
    </lineage>
</organism>
<reference evidence="12 13" key="1">
    <citation type="submission" date="2016-11" db="EMBL/GenBank/DDBJ databases">
        <title>The macronuclear genome of Stentor coeruleus: a giant cell with tiny introns.</title>
        <authorList>
            <person name="Slabodnick M."/>
            <person name="Ruby J.G."/>
            <person name="Reiff S.B."/>
            <person name="Swart E.C."/>
            <person name="Gosai S."/>
            <person name="Prabakaran S."/>
            <person name="Witkowska E."/>
            <person name="Larue G.E."/>
            <person name="Fisher S."/>
            <person name="Freeman R.M."/>
            <person name="Gunawardena J."/>
            <person name="Chu W."/>
            <person name="Stover N.A."/>
            <person name="Gregory B.D."/>
            <person name="Nowacki M."/>
            <person name="Derisi J."/>
            <person name="Roy S.W."/>
            <person name="Marshall W.F."/>
            <person name="Sood P."/>
        </authorList>
    </citation>
    <scope>NUCLEOTIDE SEQUENCE [LARGE SCALE GENOMIC DNA]</scope>
    <source>
        <strain evidence="12">WM001</strain>
    </source>
</reference>
<evidence type="ECO:0000313" key="13">
    <source>
        <dbReference type="Proteomes" id="UP000187209"/>
    </source>
</evidence>
<evidence type="ECO:0000256" key="8">
    <source>
        <dbReference type="SAM" id="MobiDB-lite"/>
    </source>
</evidence>
<dbReference type="Pfam" id="PF11861">
    <property type="entry name" value="DUF3381"/>
    <property type="match status" value="1"/>
</dbReference>
<dbReference type="Pfam" id="PF01728">
    <property type="entry name" value="FtsJ"/>
    <property type="match status" value="1"/>
</dbReference>
<dbReference type="InterPro" id="IPR002877">
    <property type="entry name" value="RNA_MeTrfase_FtsJ_dom"/>
</dbReference>
<evidence type="ECO:0000256" key="4">
    <source>
        <dbReference type="ARBA" id="ARBA00022603"/>
    </source>
</evidence>
<dbReference type="InterPro" id="IPR050082">
    <property type="entry name" value="RNA_methyltr_RlmE"/>
</dbReference>
<feature type="compositionally biased region" description="Basic residues" evidence="8">
    <location>
        <begin position="490"/>
        <end position="503"/>
    </location>
</feature>
<keyword evidence="5" id="KW-0808">Transferase</keyword>
<proteinExistence type="inferred from homology"/>
<dbReference type="GO" id="GO:0005730">
    <property type="term" value="C:nucleolus"/>
    <property type="evidence" value="ECO:0007669"/>
    <property type="project" value="UniProtKB-SubCell"/>
</dbReference>
<dbReference type="GO" id="GO:0000466">
    <property type="term" value="P:maturation of 5.8S rRNA from tricistronic rRNA transcript (SSU-rRNA, 5.8S rRNA, LSU-rRNA)"/>
    <property type="evidence" value="ECO:0007669"/>
    <property type="project" value="TreeGrafter"/>
</dbReference>
<keyword evidence="6" id="KW-0949">S-adenosyl-L-methionine</keyword>
<dbReference type="Proteomes" id="UP000187209">
    <property type="component" value="Unassembled WGS sequence"/>
</dbReference>
<evidence type="ECO:0000259" key="10">
    <source>
        <dbReference type="Pfam" id="PF07780"/>
    </source>
</evidence>
<evidence type="ECO:0008006" key="14">
    <source>
        <dbReference type="Google" id="ProtNLM"/>
    </source>
</evidence>
<gene>
    <name evidence="12" type="ORF">SteCoe_28920</name>
</gene>
<keyword evidence="13" id="KW-1185">Reference proteome</keyword>